<comment type="caution">
    <text evidence="2">The sequence shown here is derived from an EMBL/GenBank/DDBJ whole genome shotgun (WGS) entry which is preliminary data.</text>
</comment>
<keyword evidence="1" id="KW-1133">Transmembrane helix</keyword>
<evidence type="ECO:0000313" key="3">
    <source>
        <dbReference type="Proteomes" id="UP000827092"/>
    </source>
</evidence>
<feature type="transmembrane region" description="Helical" evidence="1">
    <location>
        <begin position="64"/>
        <end position="83"/>
    </location>
</feature>
<keyword evidence="1" id="KW-0472">Membrane</keyword>
<reference evidence="2 3" key="1">
    <citation type="journal article" date="2022" name="Nat. Ecol. Evol.">
        <title>A masculinizing supergene underlies an exaggerated male reproductive morph in a spider.</title>
        <authorList>
            <person name="Hendrickx F."/>
            <person name="De Corte Z."/>
            <person name="Sonet G."/>
            <person name="Van Belleghem S.M."/>
            <person name="Kostlbacher S."/>
            <person name="Vangestel C."/>
        </authorList>
    </citation>
    <scope>NUCLEOTIDE SEQUENCE [LARGE SCALE GENOMIC DNA]</scope>
    <source>
        <strain evidence="2">W744_W776</strain>
    </source>
</reference>
<sequence length="107" mass="12284">MMFWVAGGIPLQIKQFRKAFTEKSKERALLGFALELTVPEKIQTENEDFELSGCGLLFFRRSSILGVIGSILTYGLLVMGIEIRQENQHENHLKLMLESLKRTKEKN</sequence>
<proteinExistence type="predicted"/>
<organism evidence="2 3">
    <name type="scientific">Oedothorax gibbosus</name>
    <dbReference type="NCBI Taxonomy" id="931172"/>
    <lineage>
        <taxon>Eukaryota</taxon>
        <taxon>Metazoa</taxon>
        <taxon>Ecdysozoa</taxon>
        <taxon>Arthropoda</taxon>
        <taxon>Chelicerata</taxon>
        <taxon>Arachnida</taxon>
        <taxon>Araneae</taxon>
        <taxon>Araneomorphae</taxon>
        <taxon>Entelegynae</taxon>
        <taxon>Araneoidea</taxon>
        <taxon>Linyphiidae</taxon>
        <taxon>Erigoninae</taxon>
        <taxon>Oedothorax</taxon>
    </lineage>
</organism>
<keyword evidence="3" id="KW-1185">Reference proteome</keyword>
<name>A0AAV6VVJ3_9ARAC</name>
<dbReference type="AlphaFoldDB" id="A0AAV6VVJ3"/>
<dbReference type="Proteomes" id="UP000827092">
    <property type="component" value="Unassembled WGS sequence"/>
</dbReference>
<keyword evidence="1" id="KW-0812">Transmembrane</keyword>
<protein>
    <submittedName>
        <fullName evidence="2">Uncharacterized protein</fullName>
    </submittedName>
</protein>
<evidence type="ECO:0000313" key="2">
    <source>
        <dbReference type="EMBL" id="KAG8199764.1"/>
    </source>
</evidence>
<accession>A0AAV6VVJ3</accession>
<evidence type="ECO:0000256" key="1">
    <source>
        <dbReference type="SAM" id="Phobius"/>
    </source>
</evidence>
<dbReference type="EMBL" id="JAFNEN010000024">
    <property type="protein sequence ID" value="KAG8199764.1"/>
    <property type="molecule type" value="Genomic_DNA"/>
</dbReference>
<gene>
    <name evidence="2" type="ORF">JTE90_000857</name>
</gene>